<keyword evidence="9" id="KW-1185">Reference proteome</keyword>
<reference evidence="9" key="1">
    <citation type="submission" date="2018-05" db="EMBL/GenBank/DDBJ databases">
        <authorList>
            <person name="Li Y."/>
        </authorList>
    </citation>
    <scope>NUCLEOTIDE SEQUENCE [LARGE SCALE GENOMIC DNA]</scope>
    <source>
        <strain evidence="9">3d-2-2</strain>
    </source>
</reference>
<feature type="transmembrane region" description="Helical" evidence="6">
    <location>
        <begin position="278"/>
        <end position="295"/>
    </location>
</feature>
<protein>
    <submittedName>
        <fullName evidence="8">EamA family transporter</fullName>
    </submittedName>
</protein>
<dbReference type="InterPro" id="IPR050638">
    <property type="entry name" value="AA-Vitamin_Transporters"/>
</dbReference>
<evidence type="ECO:0000256" key="6">
    <source>
        <dbReference type="SAM" id="Phobius"/>
    </source>
</evidence>
<dbReference type="RefSeq" id="WP_109060346.1">
    <property type="nucleotide sequence ID" value="NZ_QETA01000001.1"/>
</dbReference>
<dbReference type="Pfam" id="PF00892">
    <property type="entry name" value="EamA"/>
    <property type="match status" value="2"/>
</dbReference>
<name>A0A2V1K3Y3_9BURK</name>
<keyword evidence="4 6" id="KW-1133">Transmembrane helix</keyword>
<feature type="transmembrane region" description="Helical" evidence="6">
    <location>
        <begin position="250"/>
        <end position="272"/>
    </location>
</feature>
<dbReference type="EMBL" id="QETA01000001">
    <property type="protein sequence ID" value="PWF24943.1"/>
    <property type="molecule type" value="Genomic_DNA"/>
</dbReference>
<evidence type="ECO:0000313" key="8">
    <source>
        <dbReference type="EMBL" id="PWF24943.1"/>
    </source>
</evidence>
<comment type="caution">
    <text evidence="8">The sequence shown here is derived from an EMBL/GenBank/DDBJ whole genome shotgun (WGS) entry which is preliminary data.</text>
</comment>
<evidence type="ECO:0000256" key="5">
    <source>
        <dbReference type="ARBA" id="ARBA00023136"/>
    </source>
</evidence>
<sequence length="313" mass="34441">MSNRTIGFLLAALGSVLFAGKAIAVKFTYRYGIDPVTLIAFRMLFALPFFAVIAWHETRRARRNGVPPLTRQEKLRIVLLGLIGYYLSSFLDFIGLQYVSAGLERAILFLSPTFVLLMTAFWLKRPIARAQWVAMALAYAGVLLVFVQDIRFGGEQVMLGSLCVLGAAFSYACYLIGAGELIKRVGSTRLVAYAMCTSCVVVLLQFFIVHDAGVLLAQPAGVYGWSLIHATLNTVLPVFMIMWSVERIGAAMSAQLGMLGPISLLFMAAWWLDEPLTLWHLGGTVLVIMGTYVLTRVRTPSPDTNTTSARSKI</sequence>
<keyword evidence="3 6" id="KW-0812">Transmembrane</keyword>
<proteinExistence type="predicted"/>
<comment type="subcellular location">
    <subcellularLocation>
        <location evidence="1">Cell membrane</location>
        <topology evidence="1">Multi-pass membrane protein</topology>
    </subcellularLocation>
</comment>
<keyword evidence="2" id="KW-1003">Cell membrane</keyword>
<evidence type="ECO:0000256" key="4">
    <source>
        <dbReference type="ARBA" id="ARBA00022989"/>
    </source>
</evidence>
<feature type="transmembrane region" description="Helical" evidence="6">
    <location>
        <begin position="77"/>
        <end position="100"/>
    </location>
</feature>
<evidence type="ECO:0000256" key="1">
    <source>
        <dbReference type="ARBA" id="ARBA00004651"/>
    </source>
</evidence>
<dbReference type="Gene3D" id="1.10.3730.20">
    <property type="match status" value="1"/>
</dbReference>
<accession>A0A2V1K3Y3</accession>
<feature type="transmembrane region" description="Helical" evidence="6">
    <location>
        <begin position="40"/>
        <end position="56"/>
    </location>
</feature>
<organism evidence="8 9">
    <name type="scientific">Corticimicrobacter populi</name>
    <dbReference type="NCBI Taxonomy" id="2175229"/>
    <lineage>
        <taxon>Bacteria</taxon>
        <taxon>Pseudomonadati</taxon>
        <taxon>Pseudomonadota</taxon>
        <taxon>Betaproteobacteria</taxon>
        <taxon>Burkholderiales</taxon>
        <taxon>Alcaligenaceae</taxon>
        <taxon>Corticimicrobacter</taxon>
    </lineage>
</organism>
<dbReference type="InterPro" id="IPR037185">
    <property type="entry name" value="EmrE-like"/>
</dbReference>
<keyword evidence="5 6" id="KW-0472">Membrane</keyword>
<evidence type="ECO:0000256" key="2">
    <source>
        <dbReference type="ARBA" id="ARBA00022475"/>
    </source>
</evidence>
<evidence type="ECO:0000256" key="3">
    <source>
        <dbReference type="ARBA" id="ARBA00022692"/>
    </source>
</evidence>
<evidence type="ECO:0000259" key="7">
    <source>
        <dbReference type="Pfam" id="PF00892"/>
    </source>
</evidence>
<feature type="transmembrane region" description="Helical" evidence="6">
    <location>
        <begin position="159"/>
        <end position="178"/>
    </location>
</feature>
<dbReference type="GO" id="GO:0005886">
    <property type="term" value="C:plasma membrane"/>
    <property type="evidence" value="ECO:0007669"/>
    <property type="project" value="UniProtKB-SubCell"/>
</dbReference>
<feature type="transmembrane region" description="Helical" evidence="6">
    <location>
        <begin position="106"/>
        <end position="123"/>
    </location>
</feature>
<feature type="domain" description="EamA" evidence="7">
    <location>
        <begin position="159"/>
        <end position="295"/>
    </location>
</feature>
<feature type="domain" description="EamA" evidence="7">
    <location>
        <begin position="6"/>
        <end position="146"/>
    </location>
</feature>
<feature type="transmembrane region" description="Helical" evidence="6">
    <location>
        <begin position="222"/>
        <end position="243"/>
    </location>
</feature>
<dbReference type="SUPFAM" id="SSF103481">
    <property type="entry name" value="Multidrug resistance efflux transporter EmrE"/>
    <property type="match status" value="2"/>
</dbReference>
<evidence type="ECO:0000313" key="9">
    <source>
        <dbReference type="Proteomes" id="UP000245212"/>
    </source>
</evidence>
<dbReference type="Proteomes" id="UP000245212">
    <property type="component" value="Unassembled WGS sequence"/>
</dbReference>
<feature type="transmembrane region" description="Helical" evidence="6">
    <location>
        <begin position="190"/>
        <end position="210"/>
    </location>
</feature>
<feature type="transmembrane region" description="Helical" evidence="6">
    <location>
        <begin position="130"/>
        <end position="147"/>
    </location>
</feature>
<dbReference type="PANTHER" id="PTHR32322">
    <property type="entry name" value="INNER MEMBRANE TRANSPORTER"/>
    <property type="match status" value="1"/>
</dbReference>
<dbReference type="AlphaFoldDB" id="A0A2V1K3Y3"/>
<dbReference type="InterPro" id="IPR000620">
    <property type="entry name" value="EamA_dom"/>
</dbReference>
<gene>
    <name evidence="8" type="ORF">DD235_01845</name>
</gene>
<dbReference type="PANTHER" id="PTHR32322:SF18">
    <property type="entry name" value="S-ADENOSYLMETHIONINE_S-ADENOSYLHOMOCYSTEINE TRANSPORTER"/>
    <property type="match status" value="1"/>
</dbReference>